<name>A0A2H1V277_SPOFR</name>
<evidence type="ECO:0000313" key="1">
    <source>
        <dbReference type="EMBL" id="SOQ34943.1"/>
    </source>
</evidence>
<sequence>MTVVFRYVSEVTGSPIFPSSDSPTTFKFLTSKRPAQHANASGVSGVHGQWRSLSIRTKIPISRANNTRWRPHRRRYHTATTFFVDLVYEMKYLFKASQAIHF</sequence>
<dbReference type="AlphaFoldDB" id="A0A2H1V277"/>
<reference evidence="1" key="1">
    <citation type="submission" date="2016-07" db="EMBL/GenBank/DDBJ databases">
        <authorList>
            <person name="Bretaudeau A."/>
        </authorList>
    </citation>
    <scope>NUCLEOTIDE SEQUENCE</scope>
    <source>
        <strain evidence="1">Rice</strain>
        <tissue evidence="1">Whole body</tissue>
    </source>
</reference>
<organism evidence="1">
    <name type="scientific">Spodoptera frugiperda</name>
    <name type="common">Fall armyworm</name>
    <dbReference type="NCBI Taxonomy" id="7108"/>
    <lineage>
        <taxon>Eukaryota</taxon>
        <taxon>Metazoa</taxon>
        <taxon>Ecdysozoa</taxon>
        <taxon>Arthropoda</taxon>
        <taxon>Hexapoda</taxon>
        <taxon>Insecta</taxon>
        <taxon>Pterygota</taxon>
        <taxon>Neoptera</taxon>
        <taxon>Endopterygota</taxon>
        <taxon>Lepidoptera</taxon>
        <taxon>Glossata</taxon>
        <taxon>Ditrysia</taxon>
        <taxon>Noctuoidea</taxon>
        <taxon>Noctuidae</taxon>
        <taxon>Amphipyrinae</taxon>
        <taxon>Spodoptera</taxon>
    </lineage>
</organism>
<dbReference type="EMBL" id="ODYU01000347">
    <property type="protein sequence ID" value="SOQ34943.1"/>
    <property type="molecule type" value="Genomic_DNA"/>
</dbReference>
<proteinExistence type="predicted"/>
<gene>
    <name evidence="1" type="ORF">SFRICE_000670</name>
</gene>
<accession>A0A2H1V277</accession>
<protein>
    <submittedName>
        <fullName evidence="1">SFRICE_000670</fullName>
    </submittedName>
</protein>